<organism evidence="1 2">
    <name type="scientific">Ralstonia solanacearum</name>
    <name type="common">Pseudomonas solanacearum</name>
    <dbReference type="NCBI Taxonomy" id="305"/>
    <lineage>
        <taxon>Bacteria</taxon>
        <taxon>Pseudomonadati</taxon>
        <taxon>Pseudomonadota</taxon>
        <taxon>Betaproteobacteria</taxon>
        <taxon>Burkholderiales</taxon>
        <taxon>Burkholderiaceae</taxon>
        <taxon>Ralstonia</taxon>
        <taxon>Ralstonia solanacearum species complex</taxon>
    </lineage>
</organism>
<dbReference type="EMBL" id="CP039339">
    <property type="protein sequence ID" value="QCX49869.1"/>
    <property type="molecule type" value="Genomic_DNA"/>
</dbReference>
<dbReference type="Proteomes" id="UP000310553">
    <property type="component" value="Chromosome"/>
</dbReference>
<sequence length="91" mass="10785">MALTVFTKESNALLKAIRKAIDEKKVETWAYDADGDFYHTPDQWRGKAWFRPHEIQGVLSFWFTRSERSKNDKNDLWNLPWSFFRDATGSL</sequence>
<protein>
    <submittedName>
        <fullName evidence="1">Uncharacterized protein</fullName>
    </submittedName>
</protein>
<accession>A0AA92ED66</accession>
<reference evidence="1 2" key="1">
    <citation type="submission" date="2019-04" db="EMBL/GenBank/DDBJ databases">
        <title>Complete Genome of UW386 and Higher Quality Genome of UW700.</title>
        <authorList>
            <person name="Jacobs J."/>
            <person name="Perez A."/>
            <person name="Steidl O."/>
            <person name="Allen C."/>
        </authorList>
    </citation>
    <scope>NUCLEOTIDE SEQUENCE [LARGE SCALE GENOMIC DNA]</scope>
    <source>
        <strain evidence="1 2">UW386</strain>
    </source>
</reference>
<evidence type="ECO:0000313" key="2">
    <source>
        <dbReference type="Proteomes" id="UP000310553"/>
    </source>
</evidence>
<gene>
    <name evidence="1" type="ORF">E7Z57_12725</name>
</gene>
<evidence type="ECO:0000313" key="1">
    <source>
        <dbReference type="EMBL" id="QCX49869.1"/>
    </source>
</evidence>
<dbReference type="AlphaFoldDB" id="A0AA92ED66"/>
<name>A0AA92ED66_RALSL</name>
<proteinExistence type="predicted"/>